<feature type="transmembrane region" description="Helical" evidence="8">
    <location>
        <begin position="118"/>
        <end position="140"/>
    </location>
</feature>
<evidence type="ECO:0000256" key="6">
    <source>
        <dbReference type="ARBA" id="ARBA00022989"/>
    </source>
</evidence>
<accession>A0A9W6S1K2</accession>
<dbReference type="InterPro" id="IPR036259">
    <property type="entry name" value="MFS_trans_sf"/>
</dbReference>
<dbReference type="SUPFAM" id="SSF103473">
    <property type="entry name" value="MFS general substrate transporter"/>
    <property type="match status" value="1"/>
</dbReference>
<keyword evidence="5 8" id="KW-0812">Transmembrane</keyword>
<dbReference type="PANTHER" id="PTHR23501">
    <property type="entry name" value="MAJOR FACILITATOR SUPERFAMILY"/>
    <property type="match status" value="1"/>
</dbReference>
<dbReference type="Proteomes" id="UP001165074">
    <property type="component" value="Unassembled WGS sequence"/>
</dbReference>
<keyword evidence="3" id="KW-0813">Transport</keyword>
<gene>
    <name evidence="10" type="ORF">Airi02_035200</name>
</gene>
<comment type="similarity">
    <text evidence="2">Belongs to the major facilitator superfamily. TCR/Tet family.</text>
</comment>
<evidence type="ECO:0000259" key="9">
    <source>
        <dbReference type="PROSITE" id="PS50850"/>
    </source>
</evidence>
<keyword evidence="6 8" id="KW-1133">Transmembrane helix</keyword>
<feature type="transmembrane region" description="Helical" evidence="8">
    <location>
        <begin position="215"/>
        <end position="235"/>
    </location>
</feature>
<dbReference type="PROSITE" id="PS50850">
    <property type="entry name" value="MFS"/>
    <property type="match status" value="1"/>
</dbReference>
<comment type="caution">
    <text evidence="10">The sequence shown here is derived from an EMBL/GenBank/DDBJ whole genome shotgun (WGS) entry which is preliminary data.</text>
</comment>
<feature type="transmembrane region" description="Helical" evidence="8">
    <location>
        <begin position="377"/>
        <end position="398"/>
    </location>
</feature>
<feature type="transmembrane region" description="Helical" evidence="8">
    <location>
        <begin position="348"/>
        <end position="365"/>
    </location>
</feature>
<dbReference type="InterPro" id="IPR004638">
    <property type="entry name" value="EmrB-like"/>
</dbReference>
<evidence type="ECO:0000256" key="5">
    <source>
        <dbReference type="ARBA" id="ARBA00022692"/>
    </source>
</evidence>
<feature type="transmembrane region" description="Helical" evidence="8">
    <location>
        <begin position="26"/>
        <end position="51"/>
    </location>
</feature>
<feature type="transmembrane region" description="Helical" evidence="8">
    <location>
        <begin position="485"/>
        <end position="503"/>
    </location>
</feature>
<protein>
    <submittedName>
        <fullName evidence="10">MFS transporter</fullName>
    </submittedName>
</protein>
<dbReference type="CDD" id="cd17502">
    <property type="entry name" value="MFS_Azr1_MDR_like"/>
    <property type="match status" value="1"/>
</dbReference>
<dbReference type="FunFam" id="1.20.1720.10:FF:000004">
    <property type="entry name" value="EmrB/QacA family drug resistance transporter"/>
    <property type="match status" value="1"/>
</dbReference>
<evidence type="ECO:0000313" key="10">
    <source>
        <dbReference type="EMBL" id="GLY85591.1"/>
    </source>
</evidence>
<keyword evidence="7 8" id="KW-0472">Membrane</keyword>
<feature type="transmembrane region" description="Helical" evidence="8">
    <location>
        <begin position="152"/>
        <end position="170"/>
    </location>
</feature>
<dbReference type="GO" id="GO:0022857">
    <property type="term" value="F:transmembrane transporter activity"/>
    <property type="evidence" value="ECO:0007669"/>
    <property type="project" value="InterPro"/>
</dbReference>
<dbReference type="PRINTS" id="PR01036">
    <property type="entry name" value="TCRTETB"/>
</dbReference>
<dbReference type="Gene3D" id="1.20.1720.10">
    <property type="entry name" value="Multidrug resistance protein D"/>
    <property type="match status" value="1"/>
</dbReference>
<dbReference type="Pfam" id="PF07690">
    <property type="entry name" value="MFS_1"/>
    <property type="match status" value="1"/>
</dbReference>
<organism evidence="10 11">
    <name type="scientific">Actinoallomurus iriomotensis</name>
    <dbReference type="NCBI Taxonomy" id="478107"/>
    <lineage>
        <taxon>Bacteria</taxon>
        <taxon>Bacillati</taxon>
        <taxon>Actinomycetota</taxon>
        <taxon>Actinomycetes</taxon>
        <taxon>Streptosporangiales</taxon>
        <taxon>Thermomonosporaceae</taxon>
        <taxon>Actinoallomurus</taxon>
    </lineage>
</organism>
<feature type="domain" description="Major facilitator superfamily (MFS) profile" evidence="9">
    <location>
        <begin position="29"/>
        <end position="508"/>
    </location>
</feature>
<feature type="transmembrane region" description="Helical" evidence="8">
    <location>
        <begin position="284"/>
        <end position="306"/>
    </location>
</feature>
<name>A0A9W6S1K2_9ACTN</name>
<evidence type="ECO:0000256" key="2">
    <source>
        <dbReference type="ARBA" id="ARBA00007520"/>
    </source>
</evidence>
<evidence type="ECO:0000256" key="8">
    <source>
        <dbReference type="SAM" id="Phobius"/>
    </source>
</evidence>
<feature type="transmembrane region" description="Helical" evidence="8">
    <location>
        <begin position="182"/>
        <end position="203"/>
    </location>
</feature>
<dbReference type="InterPro" id="IPR011701">
    <property type="entry name" value="MFS"/>
</dbReference>
<reference evidence="10" key="1">
    <citation type="submission" date="2023-03" db="EMBL/GenBank/DDBJ databases">
        <title>Actinoallomurus iriomotensis NBRC 103684.</title>
        <authorList>
            <person name="Ichikawa N."/>
            <person name="Sato H."/>
            <person name="Tonouchi N."/>
        </authorList>
    </citation>
    <scope>NUCLEOTIDE SEQUENCE</scope>
    <source>
        <strain evidence="10">NBRC 103684</strain>
    </source>
</reference>
<feature type="transmembrane region" description="Helical" evidence="8">
    <location>
        <begin position="419"/>
        <end position="441"/>
    </location>
</feature>
<comment type="subcellular location">
    <subcellularLocation>
        <location evidence="1">Cell membrane</location>
        <topology evidence="1">Multi-pass membrane protein</topology>
    </subcellularLocation>
</comment>
<dbReference type="RefSeq" id="WP_285572599.1">
    <property type="nucleotide sequence ID" value="NZ_BSTK01000004.1"/>
</dbReference>
<dbReference type="GO" id="GO:0005886">
    <property type="term" value="C:plasma membrane"/>
    <property type="evidence" value="ECO:0007669"/>
    <property type="project" value="UniProtKB-SubCell"/>
</dbReference>
<evidence type="ECO:0000256" key="4">
    <source>
        <dbReference type="ARBA" id="ARBA00022475"/>
    </source>
</evidence>
<dbReference type="NCBIfam" id="TIGR00711">
    <property type="entry name" value="efflux_EmrB"/>
    <property type="match status" value="1"/>
</dbReference>
<dbReference type="Gene3D" id="1.20.1250.20">
    <property type="entry name" value="MFS general substrate transporter like domains"/>
    <property type="match status" value="1"/>
</dbReference>
<evidence type="ECO:0000256" key="1">
    <source>
        <dbReference type="ARBA" id="ARBA00004651"/>
    </source>
</evidence>
<keyword evidence="4" id="KW-1003">Cell membrane</keyword>
<sequence length="528" mass="55967">MPAWRDRVARAEALLSRVSGTLDLRVHVVLAGLLLTMLLASVDNLVVGTAMPRIVGDLGGVEHLSWVVTAYLLTMTVSGPFYGRLGDLYGRKRLYMGAIVCFLVASALSGLSRNMAELIAFRALQGLGAGGMVVSALAIMSDLVAPRERGRLMGLAAPVISVATVGGPLLGGFLTDHLSWRWIFYINLPVGLVALALIGPALRLPHRRIRHRIDWPGAVLLIVAASALMLVRSWAGTRYAWGSWQVAGLAVTGLVSTLSFVLVERRAPEPMLPLRLFRVRNFDVAVVHGFLIAFALFGAVTFLPLYQQTVQGASATSSGVLLLPMVVPTLVVGPLVGLLISRTGRYKIFQILGGVILTVGMYLLTRLGVHTTRFAAGAYMVVFGVGTAMSMQLTMLIAQNSAEQPDMGVASSTSNFFRSLGGAFGVSLFGSVFTGRLHAAVAGTPGAGVLPRDGGVKLDPDALAKLPPSAKGPFLAAVADAVHGVFWWGLPFAALVVVAGWVLREVPLRASPGRAPERLPHERPRAAA</sequence>
<dbReference type="InterPro" id="IPR020846">
    <property type="entry name" value="MFS_dom"/>
</dbReference>
<evidence type="ECO:0000256" key="3">
    <source>
        <dbReference type="ARBA" id="ARBA00022448"/>
    </source>
</evidence>
<proteinExistence type="inferred from homology"/>
<evidence type="ECO:0000256" key="7">
    <source>
        <dbReference type="ARBA" id="ARBA00023136"/>
    </source>
</evidence>
<evidence type="ECO:0000313" key="11">
    <source>
        <dbReference type="Proteomes" id="UP001165074"/>
    </source>
</evidence>
<feature type="transmembrane region" description="Helical" evidence="8">
    <location>
        <begin position="94"/>
        <end position="112"/>
    </location>
</feature>
<dbReference type="AlphaFoldDB" id="A0A9W6S1K2"/>
<dbReference type="PANTHER" id="PTHR23501:SF197">
    <property type="entry name" value="COMD"/>
    <property type="match status" value="1"/>
</dbReference>
<keyword evidence="11" id="KW-1185">Reference proteome</keyword>
<feature type="transmembrane region" description="Helical" evidence="8">
    <location>
        <begin position="318"/>
        <end position="341"/>
    </location>
</feature>
<dbReference type="EMBL" id="BSTK01000004">
    <property type="protein sequence ID" value="GLY85591.1"/>
    <property type="molecule type" value="Genomic_DNA"/>
</dbReference>
<feature type="transmembrane region" description="Helical" evidence="8">
    <location>
        <begin position="63"/>
        <end position="82"/>
    </location>
</feature>
<feature type="transmembrane region" description="Helical" evidence="8">
    <location>
        <begin position="241"/>
        <end position="263"/>
    </location>
</feature>